<evidence type="ECO:0000313" key="4">
    <source>
        <dbReference type="EMBL" id="MBB5740506.1"/>
    </source>
</evidence>
<feature type="signal peptide" evidence="2">
    <location>
        <begin position="1"/>
        <end position="25"/>
    </location>
</feature>
<dbReference type="InterPro" id="IPR000326">
    <property type="entry name" value="PAP2/HPO"/>
</dbReference>
<dbReference type="EMBL" id="JACHOQ010000005">
    <property type="protein sequence ID" value="MBB5740506.1"/>
    <property type="molecule type" value="Genomic_DNA"/>
</dbReference>
<dbReference type="GO" id="GO:0030288">
    <property type="term" value="C:outer membrane-bounded periplasmic space"/>
    <property type="evidence" value="ECO:0007669"/>
    <property type="project" value="InterPro"/>
</dbReference>
<dbReference type="PROSITE" id="PS51257">
    <property type="entry name" value="PROKAR_LIPOPROTEIN"/>
    <property type="match status" value="1"/>
</dbReference>
<dbReference type="AlphaFoldDB" id="A0A7W9C7E3"/>
<evidence type="ECO:0000256" key="1">
    <source>
        <dbReference type="PIRNR" id="PIRNR000897"/>
    </source>
</evidence>
<dbReference type="CDD" id="cd03397">
    <property type="entry name" value="PAP2_acid_phosphatase"/>
    <property type="match status" value="1"/>
</dbReference>
<keyword evidence="2" id="KW-0732">Signal</keyword>
<dbReference type="Gene3D" id="1.20.144.10">
    <property type="entry name" value="Phosphatidic acid phosphatase type 2/haloperoxidase"/>
    <property type="match status" value="1"/>
</dbReference>
<keyword evidence="5" id="KW-1185">Reference proteome</keyword>
<reference evidence="4 5" key="1">
    <citation type="submission" date="2020-08" db="EMBL/GenBank/DDBJ databases">
        <title>Genomic Encyclopedia of Type Strains, Phase IV (KMG-IV): sequencing the most valuable type-strain genomes for metagenomic binning, comparative biology and taxonomic classification.</title>
        <authorList>
            <person name="Goeker M."/>
        </authorList>
    </citation>
    <scope>NUCLEOTIDE SEQUENCE [LARGE SCALE GENOMIC DNA]</scope>
    <source>
        <strain evidence="4 5">DSM 4731</strain>
    </source>
</reference>
<accession>A0A7W9C7E3</accession>
<dbReference type="InterPro" id="IPR036938">
    <property type="entry name" value="PAP2/HPO_sf"/>
</dbReference>
<evidence type="ECO:0000313" key="5">
    <source>
        <dbReference type="Proteomes" id="UP000527324"/>
    </source>
</evidence>
<evidence type="ECO:0000259" key="3">
    <source>
        <dbReference type="SMART" id="SM00014"/>
    </source>
</evidence>
<dbReference type="SUPFAM" id="SSF48317">
    <property type="entry name" value="Acid phosphatase/Vanadium-dependent haloperoxidase"/>
    <property type="match status" value="1"/>
</dbReference>
<evidence type="ECO:0000256" key="2">
    <source>
        <dbReference type="SAM" id="SignalP"/>
    </source>
</evidence>
<dbReference type="InterPro" id="IPR001011">
    <property type="entry name" value="Acid_Pase_classA_bac"/>
</dbReference>
<dbReference type="EC" id="3.1.3.2" evidence="1"/>
<sequence>MIRILSLRGRAVAAALALAPLIVLAGCASSPSPAPTFWSGFRDHPKGYLTAGAAPDASRFLPPPPEAGSLRDQDDIDRYRATRALKDTPRWDQARADNEIETPTAPRVFNEALGIRFEPARMPTLTRLLGRMLGDLETIQTPAKRGFFRPRPFVAEPAETCFPPEPWLANSGSYPSGHAALGWAWALVLAEMAPDRADAVLARGLAYGDSRMICGVHYASDVEAGRLVGAALVAALKANPAFQADFSIARNELKAARAGETETKNFRR</sequence>
<dbReference type="Proteomes" id="UP000527324">
    <property type="component" value="Unassembled WGS sequence"/>
</dbReference>
<comment type="similarity">
    <text evidence="1">Belongs to the class A bacterial acid phosphatase family.</text>
</comment>
<dbReference type="Pfam" id="PF01569">
    <property type="entry name" value="PAP2"/>
    <property type="match status" value="1"/>
</dbReference>
<dbReference type="PRINTS" id="PR00483">
    <property type="entry name" value="BACPHPHTASE"/>
</dbReference>
<dbReference type="RefSeq" id="WP_183217033.1">
    <property type="nucleotide sequence ID" value="NZ_CAJFZW010000030.1"/>
</dbReference>
<organism evidence="4 5">
    <name type="scientific">Brevundimonas aurantiaca</name>
    <dbReference type="NCBI Taxonomy" id="74316"/>
    <lineage>
        <taxon>Bacteria</taxon>
        <taxon>Pseudomonadati</taxon>
        <taxon>Pseudomonadota</taxon>
        <taxon>Alphaproteobacteria</taxon>
        <taxon>Caulobacterales</taxon>
        <taxon>Caulobacteraceae</taxon>
        <taxon>Brevundimonas</taxon>
    </lineage>
</organism>
<name>A0A7W9C7E3_9CAUL</name>
<comment type="catalytic activity">
    <reaction evidence="1">
        <text>a phosphate monoester + H2O = an alcohol + phosphate</text>
        <dbReference type="Rhea" id="RHEA:15017"/>
        <dbReference type="ChEBI" id="CHEBI:15377"/>
        <dbReference type="ChEBI" id="CHEBI:30879"/>
        <dbReference type="ChEBI" id="CHEBI:43474"/>
        <dbReference type="ChEBI" id="CHEBI:67140"/>
        <dbReference type="EC" id="3.1.3.2"/>
    </reaction>
</comment>
<proteinExistence type="inferred from homology"/>
<dbReference type="PIRSF" id="PIRSF000897">
    <property type="entry name" value="Acid_Ptase_ClsA"/>
    <property type="match status" value="1"/>
</dbReference>
<feature type="chain" id="PRO_5030725526" description="Acid phosphatase" evidence="2">
    <location>
        <begin position="26"/>
        <end position="268"/>
    </location>
</feature>
<gene>
    <name evidence="4" type="ORF">GGQ93_002225</name>
</gene>
<dbReference type="SMART" id="SM00014">
    <property type="entry name" value="acidPPc"/>
    <property type="match status" value="1"/>
</dbReference>
<dbReference type="GO" id="GO:0003993">
    <property type="term" value="F:acid phosphatase activity"/>
    <property type="evidence" value="ECO:0007669"/>
    <property type="project" value="UniProtKB-EC"/>
</dbReference>
<keyword evidence="1 4" id="KW-0378">Hydrolase</keyword>
<comment type="caution">
    <text evidence="4">The sequence shown here is derived from an EMBL/GenBank/DDBJ whole genome shotgun (WGS) entry which is preliminary data.</text>
</comment>
<protein>
    <recommendedName>
        <fullName evidence="1">Acid phosphatase</fullName>
        <ecNumber evidence="1">3.1.3.2</ecNumber>
    </recommendedName>
</protein>
<feature type="domain" description="Phosphatidic acid phosphatase type 2/haloperoxidase" evidence="3">
    <location>
        <begin position="124"/>
        <end position="237"/>
    </location>
</feature>